<protein>
    <submittedName>
        <fullName evidence="2">Uncharacterized protein</fullName>
    </submittedName>
</protein>
<name>A0ABU8UK80_9ACTN</name>
<proteinExistence type="predicted"/>
<organism evidence="2 3">
    <name type="scientific">Streptomyces machairae</name>
    <dbReference type="NCBI Taxonomy" id="3134109"/>
    <lineage>
        <taxon>Bacteria</taxon>
        <taxon>Bacillati</taxon>
        <taxon>Actinomycetota</taxon>
        <taxon>Actinomycetes</taxon>
        <taxon>Kitasatosporales</taxon>
        <taxon>Streptomycetaceae</taxon>
        <taxon>Streptomyces</taxon>
    </lineage>
</organism>
<feature type="compositionally biased region" description="Basic and acidic residues" evidence="1">
    <location>
        <begin position="40"/>
        <end position="60"/>
    </location>
</feature>
<reference evidence="2 3" key="1">
    <citation type="submission" date="2024-03" db="EMBL/GenBank/DDBJ databases">
        <title>Novel Streptomyces species of biotechnological and ecological value are a feature of Machair soil.</title>
        <authorList>
            <person name="Prole J.R."/>
            <person name="Goodfellow M."/>
            <person name="Allenby N."/>
            <person name="Ward A.C."/>
        </authorList>
    </citation>
    <scope>NUCLEOTIDE SEQUENCE [LARGE SCALE GENOMIC DNA]</scope>
    <source>
        <strain evidence="2 3">MS1.AVA.1</strain>
    </source>
</reference>
<evidence type="ECO:0000313" key="2">
    <source>
        <dbReference type="EMBL" id="MEJ8669319.1"/>
    </source>
</evidence>
<comment type="caution">
    <text evidence="2">The sequence shown here is derived from an EMBL/GenBank/DDBJ whole genome shotgun (WGS) entry which is preliminary data.</text>
</comment>
<dbReference type="Proteomes" id="UP001376459">
    <property type="component" value="Unassembled WGS sequence"/>
</dbReference>
<feature type="region of interest" description="Disordered" evidence="1">
    <location>
        <begin position="13"/>
        <end position="129"/>
    </location>
</feature>
<feature type="region of interest" description="Disordered" evidence="1">
    <location>
        <begin position="244"/>
        <end position="264"/>
    </location>
</feature>
<dbReference type="EMBL" id="JBBKAK010000001">
    <property type="protein sequence ID" value="MEJ8669319.1"/>
    <property type="molecule type" value="Genomic_DNA"/>
</dbReference>
<sequence length="264" mass="28473">MMQYTAQRIWDHHGQNQSAVRLPQGQRISLGRGTRAAGWPDERGGSTADTHRERAPRPRPDNAAPVTRVDAASPDDDSHYPYPYAPALHADHVHAPTDTSDSDYTPTTDDSSGTATPDEPASKPPSDQTLSIDEVTAALNRTRGDVPEELTSTVDTLAAALRTVTDPATTPQDREAVTESAKKLASALSVISDDSTPRELRDQLTVLVKQMTSTLAVGQEPDVPPEDGARLLVVVERTASALDAIGDSGTPKKLRGSWQRSWRK</sequence>
<gene>
    <name evidence="2" type="ORF">WKI71_15345</name>
</gene>
<evidence type="ECO:0000313" key="3">
    <source>
        <dbReference type="Proteomes" id="UP001376459"/>
    </source>
</evidence>
<keyword evidence="3" id="KW-1185">Reference proteome</keyword>
<evidence type="ECO:0000256" key="1">
    <source>
        <dbReference type="SAM" id="MobiDB-lite"/>
    </source>
</evidence>
<feature type="compositionally biased region" description="Low complexity" evidence="1">
    <location>
        <begin position="96"/>
        <end position="112"/>
    </location>
</feature>
<accession>A0ABU8UK80</accession>